<dbReference type="Proteomes" id="UP000041254">
    <property type="component" value="Unassembled WGS sequence"/>
</dbReference>
<evidence type="ECO:0000313" key="1">
    <source>
        <dbReference type="EMBL" id="CEM33669.1"/>
    </source>
</evidence>
<name>A0A0G4GT75_VITBC</name>
<reference evidence="1 2" key="1">
    <citation type="submission" date="2014-11" db="EMBL/GenBank/DDBJ databases">
        <authorList>
            <person name="Zhu J."/>
            <person name="Qi W."/>
            <person name="Song R."/>
        </authorList>
    </citation>
    <scope>NUCLEOTIDE SEQUENCE [LARGE SCALE GENOMIC DNA]</scope>
</reference>
<evidence type="ECO:0000313" key="2">
    <source>
        <dbReference type="Proteomes" id="UP000041254"/>
    </source>
</evidence>
<gene>
    <name evidence="1" type="ORF">Vbra_18599</name>
</gene>
<keyword evidence="2" id="KW-1185">Reference proteome</keyword>
<organism evidence="1 2">
    <name type="scientific">Vitrella brassicaformis (strain CCMP3155)</name>
    <dbReference type="NCBI Taxonomy" id="1169540"/>
    <lineage>
        <taxon>Eukaryota</taxon>
        <taxon>Sar</taxon>
        <taxon>Alveolata</taxon>
        <taxon>Colpodellida</taxon>
        <taxon>Vitrellaceae</taxon>
        <taxon>Vitrella</taxon>
    </lineage>
</organism>
<dbReference type="InParanoid" id="A0A0G4GT75"/>
<sequence>MATTARAEAPQGTTPSSFVYSPEFNQYLSTGLPTYGAYFSQPNLPHDNTLDILLSTPTETIKQDHDKKKKRCFCCLW</sequence>
<accession>A0A0G4GT75</accession>
<dbReference type="VEuPathDB" id="CryptoDB:Vbra_18599"/>
<proteinExistence type="predicted"/>
<dbReference type="AlphaFoldDB" id="A0A0G4GT75"/>
<dbReference type="EMBL" id="CDMY01000791">
    <property type="protein sequence ID" value="CEM33669.1"/>
    <property type="molecule type" value="Genomic_DNA"/>
</dbReference>
<protein>
    <submittedName>
        <fullName evidence="1">Uncharacterized protein</fullName>
    </submittedName>
</protein>